<protein>
    <recommendedName>
        <fullName evidence="5">Fungal lipase-like domain-containing protein</fullName>
    </recommendedName>
</protein>
<dbReference type="Proteomes" id="UP000298663">
    <property type="component" value="Unassembled WGS sequence"/>
</dbReference>
<dbReference type="SUPFAM" id="SSF53474">
    <property type="entry name" value="alpha/beta-Hydrolases"/>
    <property type="match status" value="1"/>
</dbReference>
<proteinExistence type="predicted"/>
<evidence type="ECO:0000256" key="1">
    <source>
        <dbReference type="SAM" id="MobiDB-lite"/>
    </source>
</evidence>
<evidence type="ECO:0000256" key="2">
    <source>
        <dbReference type="SAM" id="SignalP"/>
    </source>
</evidence>
<dbReference type="OrthoDB" id="5866690at2759"/>
<feature type="signal peptide" evidence="2">
    <location>
        <begin position="1"/>
        <end position="18"/>
    </location>
</feature>
<feature type="region of interest" description="Disordered" evidence="1">
    <location>
        <begin position="207"/>
        <end position="230"/>
    </location>
</feature>
<evidence type="ECO:0000313" key="4">
    <source>
        <dbReference type="Proteomes" id="UP000298663"/>
    </source>
</evidence>
<comment type="caution">
    <text evidence="3">The sequence shown here is derived from an EMBL/GenBank/DDBJ whole genome shotgun (WGS) entry which is preliminary data.</text>
</comment>
<keyword evidence="2" id="KW-0732">Signal</keyword>
<evidence type="ECO:0008006" key="5">
    <source>
        <dbReference type="Google" id="ProtNLM"/>
    </source>
</evidence>
<gene>
    <name evidence="3" type="ORF">L596_011767</name>
</gene>
<dbReference type="AlphaFoldDB" id="A0A4U5NUZ0"/>
<organism evidence="3 4">
    <name type="scientific">Steinernema carpocapsae</name>
    <name type="common">Entomopathogenic nematode</name>
    <dbReference type="NCBI Taxonomy" id="34508"/>
    <lineage>
        <taxon>Eukaryota</taxon>
        <taxon>Metazoa</taxon>
        <taxon>Ecdysozoa</taxon>
        <taxon>Nematoda</taxon>
        <taxon>Chromadorea</taxon>
        <taxon>Rhabditida</taxon>
        <taxon>Tylenchina</taxon>
        <taxon>Panagrolaimomorpha</taxon>
        <taxon>Strongyloidoidea</taxon>
        <taxon>Steinernematidae</taxon>
        <taxon>Steinernema</taxon>
    </lineage>
</organism>
<dbReference type="EMBL" id="AZBU02000003">
    <property type="protein sequence ID" value="TKR87359.1"/>
    <property type="molecule type" value="Genomic_DNA"/>
</dbReference>
<dbReference type="PANTHER" id="PTHR45908">
    <property type="entry name" value="PROTEIN CBG11750-RELATED"/>
    <property type="match status" value="1"/>
</dbReference>
<name>A0A4U5NUZ0_STECR</name>
<reference evidence="3 4" key="2">
    <citation type="journal article" date="2019" name="G3 (Bethesda)">
        <title>Hybrid Assembly of the Genome of the Entomopathogenic Nematode Steinernema carpocapsae Identifies the X-Chromosome.</title>
        <authorList>
            <person name="Serra L."/>
            <person name="Macchietto M."/>
            <person name="Macias-Munoz A."/>
            <person name="McGill C.J."/>
            <person name="Rodriguez I.M."/>
            <person name="Rodriguez B."/>
            <person name="Murad R."/>
            <person name="Mortazavi A."/>
        </authorList>
    </citation>
    <scope>NUCLEOTIDE SEQUENCE [LARGE SCALE GENOMIC DNA]</scope>
    <source>
        <strain evidence="3 4">ALL</strain>
    </source>
</reference>
<feature type="chain" id="PRO_5020567447" description="Fungal lipase-like domain-containing protein" evidence="2">
    <location>
        <begin position="19"/>
        <end position="255"/>
    </location>
</feature>
<keyword evidence="4" id="KW-1185">Reference proteome</keyword>
<accession>A0A4U5NUZ0</accession>
<dbReference type="InterPro" id="IPR029058">
    <property type="entry name" value="AB_hydrolase_fold"/>
</dbReference>
<reference evidence="3 4" key="1">
    <citation type="journal article" date="2015" name="Genome Biol.">
        <title>Comparative genomics of Steinernema reveals deeply conserved gene regulatory networks.</title>
        <authorList>
            <person name="Dillman A.R."/>
            <person name="Macchietto M."/>
            <person name="Porter C.F."/>
            <person name="Rogers A."/>
            <person name="Williams B."/>
            <person name="Antoshechkin I."/>
            <person name="Lee M.M."/>
            <person name="Goodwin Z."/>
            <person name="Lu X."/>
            <person name="Lewis E.E."/>
            <person name="Goodrich-Blair H."/>
            <person name="Stock S.P."/>
            <person name="Adams B.J."/>
            <person name="Sternberg P.W."/>
            <person name="Mortazavi A."/>
        </authorList>
    </citation>
    <scope>NUCLEOTIDE SEQUENCE [LARGE SCALE GENOMIC DNA]</scope>
    <source>
        <strain evidence="3 4">ALL</strain>
    </source>
</reference>
<sequence>MKPVSSLFCVFLVAGATALVILPRPEMKQKAMEEFSSLTSVLDTLPSAIFDENLVRHKMYPMAAAAYSDSPDKCVKNVFNNATFVRQVTKVCDWDHDDTCSAFVAVSHDDRAIIIAYRGTTNFIQLITEAGETLNEHIEFLTGGKGSVSGLRALGYGTFVGRRDGQFVCCFGGKTRIGEAGEREAGHAGTAEDRKQGLCASARSTAQLHVPGGPQTGHGASSAHPRLRELPPPQIRGLVRQQHVAFDNSHKHLLC</sequence>
<evidence type="ECO:0000313" key="3">
    <source>
        <dbReference type="EMBL" id="TKR87359.1"/>
    </source>
</evidence>
<dbReference type="Gene3D" id="3.40.50.1820">
    <property type="entry name" value="alpha/beta hydrolase"/>
    <property type="match status" value="1"/>
</dbReference>